<gene>
    <name evidence="1" type="ORF">BB561_004696</name>
</gene>
<dbReference type="OrthoDB" id="5599072at2759"/>
<organism evidence="1 2">
    <name type="scientific">Smittium simulii</name>
    <dbReference type="NCBI Taxonomy" id="133385"/>
    <lineage>
        <taxon>Eukaryota</taxon>
        <taxon>Fungi</taxon>
        <taxon>Fungi incertae sedis</taxon>
        <taxon>Zoopagomycota</taxon>
        <taxon>Kickxellomycotina</taxon>
        <taxon>Harpellomycetes</taxon>
        <taxon>Harpellales</taxon>
        <taxon>Legeriomycetaceae</taxon>
        <taxon>Smittium</taxon>
    </lineage>
</organism>
<dbReference type="EMBL" id="MBFR01000237">
    <property type="protein sequence ID" value="PVU90840.1"/>
    <property type="molecule type" value="Genomic_DNA"/>
</dbReference>
<dbReference type="Pfam" id="PF12855">
    <property type="entry name" value="Ecl1"/>
    <property type="match status" value="1"/>
</dbReference>
<keyword evidence="2" id="KW-1185">Reference proteome</keyword>
<comment type="caution">
    <text evidence="1">The sequence shown here is derived from an EMBL/GenBank/DDBJ whole genome shotgun (WGS) entry which is preliminary data.</text>
</comment>
<dbReference type="Proteomes" id="UP000245383">
    <property type="component" value="Unassembled WGS sequence"/>
</dbReference>
<accession>A0A2T9YET1</accession>
<dbReference type="InterPro" id="IPR024368">
    <property type="entry name" value="Ecl1/2/3"/>
</dbReference>
<evidence type="ECO:0000313" key="1">
    <source>
        <dbReference type="EMBL" id="PVU90840.1"/>
    </source>
</evidence>
<protein>
    <submittedName>
        <fullName evidence="1">Uncharacterized protein</fullName>
    </submittedName>
</protein>
<name>A0A2T9YET1_9FUNG</name>
<dbReference type="AlphaFoldDB" id="A0A2T9YET1"/>
<evidence type="ECO:0000313" key="2">
    <source>
        <dbReference type="Proteomes" id="UP000245383"/>
    </source>
</evidence>
<reference evidence="1 2" key="1">
    <citation type="journal article" date="2018" name="MBio">
        <title>Comparative Genomics Reveals the Core Gene Toolbox for the Fungus-Insect Symbiosis.</title>
        <authorList>
            <person name="Wang Y."/>
            <person name="Stata M."/>
            <person name="Wang W."/>
            <person name="Stajich J.E."/>
            <person name="White M.M."/>
            <person name="Moncalvo J.M."/>
        </authorList>
    </citation>
    <scope>NUCLEOTIDE SEQUENCE [LARGE SCALE GENOMIC DNA]</scope>
    <source>
        <strain evidence="1 2">SWE-8-4</strain>
    </source>
</reference>
<sequence>MDTNWCFYCGNHIEHSDSDLYCSEKCRASDTLKEAHSTSQYQFNYVTQNKNRNSIPTFNLLSRTTSKSSYSSVSRTPTGYSIPSSPVGSLCESSTSPYRNNTSEMAGFNFGNNTAMVSDFYRSSHFTSKVGFSKKVSMS</sequence>
<proteinExistence type="predicted"/>